<keyword evidence="2" id="KW-0472">Membrane</keyword>
<evidence type="ECO:0000313" key="5">
    <source>
        <dbReference type="EMBL" id="GLS64981.1"/>
    </source>
</evidence>
<reference evidence="7" key="2">
    <citation type="journal article" date="2019" name="Int. J. Syst. Evol. Microbiol.">
        <title>The Global Catalogue of Microorganisms (GCM) 10K type strain sequencing project: providing services to taxonomists for standard genome sequencing and annotation.</title>
        <authorList>
            <consortium name="The Broad Institute Genomics Platform"/>
            <consortium name="The Broad Institute Genome Sequencing Center for Infectious Disease"/>
            <person name="Wu L."/>
            <person name="Ma J."/>
        </authorList>
    </citation>
    <scope>NUCLEOTIDE SEQUENCE [LARGE SCALE GENOMIC DNA]</scope>
    <source>
        <strain evidence="7">NBRC 107715</strain>
    </source>
</reference>
<gene>
    <name evidence="5" type="ORF">GCM10007888_33620</name>
    <name evidence="4" type="ORF">MOX02_16920</name>
</gene>
<dbReference type="CDD" id="cd02511">
    <property type="entry name" value="Beta4Glucosyltransferase"/>
    <property type="match status" value="1"/>
</dbReference>
<dbReference type="EMBL" id="BSPK01000058">
    <property type="protein sequence ID" value="GLS64981.1"/>
    <property type="molecule type" value="Genomic_DNA"/>
</dbReference>
<feature type="transmembrane region" description="Helical" evidence="2">
    <location>
        <begin position="234"/>
        <end position="257"/>
    </location>
</feature>
<reference evidence="4 6" key="3">
    <citation type="submission" date="2019-07" db="EMBL/GenBank/DDBJ databases">
        <title>Whole genome shotgun sequence of Methylobacterium oxalidis NBRC 107715.</title>
        <authorList>
            <person name="Hosoyama A."/>
            <person name="Uohara A."/>
            <person name="Ohji S."/>
            <person name="Ichikawa N."/>
        </authorList>
    </citation>
    <scope>NUCLEOTIDE SEQUENCE [LARGE SCALE GENOMIC DNA]</scope>
    <source>
        <strain evidence="4 6">NBRC 107715</strain>
    </source>
</reference>
<keyword evidence="2" id="KW-1133">Transmembrane helix</keyword>
<accession>A0A512J118</accession>
<evidence type="ECO:0000256" key="2">
    <source>
        <dbReference type="SAM" id="Phobius"/>
    </source>
</evidence>
<dbReference type="AlphaFoldDB" id="A0A512J118"/>
<dbReference type="InterPro" id="IPR001173">
    <property type="entry name" value="Glyco_trans_2-like"/>
</dbReference>
<feature type="domain" description="Glycosyltransferase 2-like" evidence="3">
    <location>
        <begin position="17"/>
        <end position="111"/>
    </location>
</feature>
<evidence type="ECO:0000313" key="7">
    <source>
        <dbReference type="Proteomes" id="UP001156856"/>
    </source>
</evidence>
<dbReference type="InterPro" id="IPR029044">
    <property type="entry name" value="Nucleotide-diphossugar_trans"/>
</dbReference>
<comment type="similarity">
    <text evidence="1">Belongs to the glycosyltransferase 2 family. WaaE/KdtX subfamily.</text>
</comment>
<evidence type="ECO:0000313" key="6">
    <source>
        <dbReference type="Proteomes" id="UP000321960"/>
    </source>
</evidence>
<dbReference type="PANTHER" id="PTHR43630:SF2">
    <property type="entry name" value="GLYCOSYLTRANSFERASE"/>
    <property type="match status" value="1"/>
</dbReference>
<protein>
    <submittedName>
        <fullName evidence="4 5">Glycosyltransferase RP128</fullName>
    </submittedName>
</protein>
<dbReference type="Pfam" id="PF00535">
    <property type="entry name" value="Glycos_transf_2"/>
    <property type="match status" value="1"/>
</dbReference>
<evidence type="ECO:0000259" key="3">
    <source>
        <dbReference type="Pfam" id="PF00535"/>
    </source>
</evidence>
<dbReference type="RefSeq" id="WP_170267738.1">
    <property type="nucleotide sequence ID" value="NZ_BJZU01000027.1"/>
</dbReference>
<reference evidence="5" key="4">
    <citation type="submission" date="2023-01" db="EMBL/GenBank/DDBJ databases">
        <title>Draft genome sequence of Methylobacterium oxalidis strain NBRC 107715.</title>
        <authorList>
            <person name="Sun Q."/>
            <person name="Mori K."/>
        </authorList>
    </citation>
    <scope>NUCLEOTIDE SEQUENCE</scope>
    <source>
        <strain evidence="5">NBRC 107715</strain>
    </source>
</reference>
<dbReference type="SUPFAM" id="SSF53448">
    <property type="entry name" value="Nucleotide-diphospho-sugar transferases"/>
    <property type="match status" value="1"/>
</dbReference>
<dbReference type="Proteomes" id="UP000321960">
    <property type="component" value="Unassembled WGS sequence"/>
</dbReference>
<organism evidence="4 6">
    <name type="scientific">Methylobacterium oxalidis</name>
    <dbReference type="NCBI Taxonomy" id="944322"/>
    <lineage>
        <taxon>Bacteria</taxon>
        <taxon>Pseudomonadati</taxon>
        <taxon>Pseudomonadota</taxon>
        <taxon>Alphaproteobacteria</taxon>
        <taxon>Hyphomicrobiales</taxon>
        <taxon>Methylobacteriaceae</taxon>
        <taxon>Methylobacterium</taxon>
    </lineage>
</organism>
<reference evidence="5" key="1">
    <citation type="journal article" date="2014" name="Int. J. Syst. Evol. Microbiol.">
        <title>Complete genome of a new Firmicutes species belonging to the dominant human colonic microbiota ('Ruminococcus bicirculans') reveals two chromosomes and a selective capacity to utilize plant glucans.</title>
        <authorList>
            <consortium name="NISC Comparative Sequencing Program"/>
            <person name="Wegmann U."/>
            <person name="Louis P."/>
            <person name="Goesmann A."/>
            <person name="Henrissat B."/>
            <person name="Duncan S.H."/>
            <person name="Flint H.J."/>
        </authorList>
    </citation>
    <scope>NUCLEOTIDE SEQUENCE</scope>
    <source>
        <strain evidence="5">NBRC 107715</strain>
    </source>
</reference>
<evidence type="ECO:0000256" key="1">
    <source>
        <dbReference type="ARBA" id="ARBA00038494"/>
    </source>
</evidence>
<name>A0A512J118_9HYPH</name>
<dbReference type="GO" id="GO:0016740">
    <property type="term" value="F:transferase activity"/>
    <property type="evidence" value="ECO:0007669"/>
    <property type="project" value="UniProtKB-KW"/>
</dbReference>
<sequence length="263" mass="30066">MHAPTRPDRELPVAVSCTIIAKNEADRIGRCIESVRGIAREVVVIDSGSTDDTVALAGRLGAVCRFNPWTGYGQQKRFAEDAAAHDWVLNLDADEWLPEPVRAELIDLLSRPIPPEIHGFAFTIKHVYPERERPRPLADYHTYVRLYDRTRCRFPESSVFDEIKLAPPHRGRIRAPIYHQSIRSLGHLIEKNAAYFRMQAREISKPRLPTLLRICVEPLTIFLKYYLVRRHITGGLYGFLVASTIAGLRTYRLALFLKGRKGR</sequence>
<dbReference type="EMBL" id="BJZU01000027">
    <property type="protein sequence ID" value="GEP03654.1"/>
    <property type="molecule type" value="Genomic_DNA"/>
</dbReference>
<keyword evidence="2" id="KW-0812">Transmembrane</keyword>
<dbReference type="Proteomes" id="UP001156856">
    <property type="component" value="Unassembled WGS sequence"/>
</dbReference>
<comment type="caution">
    <text evidence="4">The sequence shown here is derived from an EMBL/GenBank/DDBJ whole genome shotgun (WGS) entry which is preliminary data.</text>
</comment>
<evidence type="ECO:0000313" key="4">
    <source>
        <dbReference type="EMBL" id="GEP03654.1"/>
    </source>
</evidence>
<dbReference type="Gene3D" id="3.90.550.10">
    <property type="entry name" value="Spore Coat Polysaccharide Biosynthesis Protein SpsA, Chain A"/>
    <property type="match status" value="1"/>
</dbReference>
<keyword evidence="7" id="KW-1185">Reference proteome</keyword>
<keyword evidence="4" id="KW-0808">Transferase</keyword>
<proteinExistence type="inferred from homology"/>
<dbReference type="PANTHER" id="PTHR43630">
    <property type="entry name" value="POLY-BETA-1,6-N-ACETYL-D-GLUCOSAMINE SYNTHASE"/>
    <property type="match status" value="1"/>
</dbReference>